<feature type="domain" description="NTF2-like N-terminal transpeptidase" evidence="7">
    <location>
        <begin position="34"/>
        <end position="142"/>
    </location>
</feature>
<evidence type="ECO:0000259" key="6">
    <source>
        <dbReference type="Pfam" id="PF03717"/>
    </source>
</evidence>
<dbReference type="GO" id="GO:0071972">
    <property type="term" value="F:peptidoglycan L,D-transpeptidase activity"/>
    <property type="evidence" value="ECO:0007669"/>
    <property type="project" value="TreeGrafter"/>
</dbReference>
<organism evidence="8 9">
    <name type="scientific">Bailinhaonella thermotolerans</name>
    <dbReference type="NCBI Taxonomy" id="1070861"/>
    <lineage>
        <taxon>Bacteria</taxon>
        <taxon>Bacillati</taxon>
        <taxon>Actinomycetota</taxon>
        <taxon>Actinomycetes</taxon>
        <taxon>Streptosporangiales</taxon>
        <taxon>Streptosporangiaceae</taxon>
        <taxon>Bailinhaonella</taxon>
    </lineage>
</organism>
<evidence type="ECO:0000313" key="9">
    <source>
        <dbReference type="Proteomes" id="UP000265768"/>
    </source>
</evidence>
<dbReference type="GO" id="GO:0008658">
    <property type="term" value="F:penicillin binding"/>
    <property type="evidence" value="ECO:0007669"/>
    <property type="project" value="InterPro"/>
</dbReference>
<dbReference type="Proteomes" id="UP000265768">
    <property type="component" value="Unassembled WGS sequence"/>
</dbReference>
<evidence type="ECO:0000256" key="4">
    <source>
        <dbReference type="SAM" id="MobiDB-lite"/>
    </source>
</evidence>
<dbReference type="Pfam" id="PF05223">
    <property type="entry name" value="MecA_N"/>
    <property type="match status" value="1"/>
</dbReference>
<dbReference type="SUPFAM" id="SSF56601">
    <property type="entry name" value="beta-lactamase/transpeptidase-like"/>
    <property type="match status" value="1"/>
</dbReference>
<dbReference type="InterPro" id="IPR012338">
    <property type="entry name" value="Beta-lactam/transpept-like"/>
</dbReference>
<comment type="caution">
    <text evidence="8">The sequence shown here is derived from an EMBL/GenBank/DDBJ whole genome shotgun (WGS) entry which is preliminary data.</text>
</comment>
<name>A0A3A4A2T2_9ACTN</name>
<keyword evidence="8" id="KW-0132">Cell division</keyword>
<dbReference type="PANTHER" id="PTHR30627">
    <property type="entry name" value="PEPTIDOGLYCAN D,D-TRANSPEPTIDASE"/>
    <property type="match status" value="1"/>
</dbReference>
<reference evidence="8 9" key="1">
    <citation type="submission" date="2018-09" db="EMBL/GenBank/DDBJ databases">
        <title>YIM 75507 draft genome.</title>
        <authorList>
            <person name="Tang S."/>
            <person name="Feng Y."/>
        </authorList>
    </citation>
    <scope>NUCLEOTIDE SEQUENCE [LARGE SCALE GENOMIC DNA]</scope>
    <source>
        <strain evidence="8 9">YIM 75507</strain>
    </source>
</reference>
<dbReference type="RefSeq" id="WP_119930754.1">
    <property type="nucleotide sequence ID" value="NZ_QZEY01000020.1"/>
</dbReference>
<dbReference type="Gene3D" id="3.10.450.100">
    <property type="entry name" value="NTF2-like, domain 1"/>
    <property type="match status" value="1"/>
</dbReference>
<gene>
    <name evidence="8" type="ORF">D5H75_34360</name>
</gene>
<dbReference type="GO" id="GO:0005886">
    <property type="term" value="C:plasma membrane"/>
    <property type="evidence" value="ECO:0007669"/>
    <property type="project" value="TreeGrafter"/>
</dbReference>
<dbReference type="OrthoDB" id="5241017at2"/>
<proteinExistence type="inferred from homology"/>
<dbReference type="Pfam" id="PF00905">
    <property type="entry name" value="Transpeptidase"/>
    <property type="match status" value="1"/>
</dbReference>
<dbReference type="InterPro" id="IPR032710">
    <property type="entry name" value="NTF2-like_dom_sf"/>
</dbReference>
<comment type="subcellular location">
    <subcellularLocation>
        <location evidence="1">Membrane</location>
    </subcellularLocation>
</comment>
<dbReference type="Pfam" id="PF03717">
    <property type="entry name" value="PBP_dimer"/>
    <property type="match status" value="1"/>
</dbReference>
<dbReference type="GO" id="GO:0051301">
    <property type="term" value="P:cell division"/>
    <property type="evidence" value="ECO:0007669"/>
    <property type="project" value="UniProtKB-KW"/>
</dbReference>
<dbReference type="PANTHER" id="PTHR30627:SF24">
    <property type="entry name" value="PENICILLIN-BINDING PROTEIN 4B"/>
    <property type="match status" value="1"/>
</dbReference>
<keyword evidence="8" id="KW-0131">Cell cycle</keyword>
<dbReference type="Gene3D" id="3.40.710.10">
    <property type="entry name" value="DD-peptidase/beta-lactamase superfamily"/>
    <property type="match status" value="1"/>
</dbReference>
<dbReference type="AlphaFoldDB" id="A0A3A4A2T2"/>
<dbReference type="SUPFAM" id="SSF54427">
    <property type="entry name" value="NTF2-like"/>
    <property type="match status" value="1"/>
</dbReference>
<dbReference type="GO" id="GO:0046677">
    <property type="term" value="P:response to antibiotic"/>
    <property type="evidence" value="ECO:0007669"/>
    <property type="project" value="InterPro"/>
</dbReference>
<feature type="domain" description="Penicillin-binding protein dimerisation" evidence="6">
    <location>
        <begin position="172"/>
        <end position="237"/>
    </location>
</feature>
<sequence length="543" mass="56362">MPRPRTVVITSAAVALVLAAGAGGAYYVLHTRGTPQETAREFTQAWQRGDIAAMRARTAAPPASFASQYQALAKGLGVTRTAVRLDSVTPARDDTATAVYTATLTLGSAGTWSYQGSIPLTVHERHWRVKWSPQVVHPELDGTRRLGLATTWPQRGALTAADGERLDTGGHGGSVQQLTGFIDKATAKDVARLGPAYKAGDPVGRGGLQETFEKRLAGTPATHIRVLDAAGKPVKTLAKLGGKPGQSVRTSLDLRVQRAAASAVSSSGKVASLVAVRPSTGEILAVANNRGGFNRALEGRYPPGSTFKTITAAALLADGVKAGDTTTCPKYVTVGGMKIRNSEHAEYGSLPFSEAYAHSCNTTVAPMTQQRLSGDALKKMAETFGFNQPLNPGVPAQRGSFPTPTGDADLAASSFGQGRLLASPLVMASAAAAVADGTWRPPTLVRSLDQKAEPHELPGGVADQLRSMMRLVVTAGTAKSAGLPSGTAGKTGTAEFGTGEKLDTHAWFHGFRGDLAFAVIVENGEGGGKVAAPLAARFLRALG</sequence>
<dbReference type="EMBL" id="QZEY01000020">
    <property type="protein sequence ID" value="RJL23056.1"/>
    <property type="molecule type" value="Genomic_DNA"/>
</dbReference>
<feature type="region of interest" description="Disordered" evidence="4">
    <location>
        <begin position="388"/>
        <end position="407"/>
    </location>
</feature>
<comment type="similarity">
    <text evidence="2">Belongs to the transpeptidase family.</text>
</comment>
<evidence type="ECO:0000256" key="2">
    <source>
        <dbReference type="ARBA" id="ARBA00007171"/>
    </source>
</evidence>
<evidence type="ECO:0000313" key="8">
    <source>
        <dbReference type="EMBL" id="RJL23056.1"/>
    </source>
</evidence>
<evidence type="ECO:0000256" key="1">
    <source>
        <dbReference type="ARBA" id="ARBA00004370"/>
    </source>
</evidence>
<keyword evidence="9" id="KW-1185">Reference proteome</keyword>
<dbReference type="InterPro" id="IPR005311">
    <property type="entry name" value="PBP_dimer"/>
</dbReference>
<evidence type="ECO:0000256" key="3">
    <source>
        <dbReference type="ARBA" id="ARBA00023136"/>
    </source>
</evidence>
<dbReference type="InterPro" id="IPR007887">
    <property type="entry name" value="MecA_N"/>
</dbReference>
<accession>A0A3A4A2T2</accession>
<keyword evidence="3" id="KW-0472">Membrane</keyword>
<evidence type="ECO:0000259" key="5">
    <source>
        <dbReference type="Pfam" id="PF00905"/>
    </source>
</evidence>
<dbReference type="InterPro" id="IPR050515">
    <property type="entry name" value="Beta-lactam/transpept"/>
</dbReference>
<dbReference type="InterPro" id="IPR001460">
    <property type="entry name" value="PCN-bd_Tpept"/>
</dbReference>
<dbReference type="Gene3D" id="3.90.1310.10">
    <property type="entry name" value="Penicillin-binding protein 2a (Domain 2)"/>
    <property type="match status" value="1"/>
</dbReference>
<protein>
    <submittedName>
        <fullName evidence="8">Cell division protein FtsI</fullName>
    </submittedName>
</protein>
<dbReference type="GO" id="GO:0071555">
    <property type="term" value="P:cell wall organization"/>
    <property type="evidence" value="ECO:0007669"/>
    <property type="project" value="TreeGrafter"/>
</dbReference>
<feature type="domain" description="Penicillin-binding protein transpeptidase" evidence="5">
    <location>
        <begin position="272"/>
        <end position="539"/>
    </location>
</feature>
<evidence type="ECO:0000259" key="7">
    <source>
        <dbReference type="Pfam" id="PF05223"/>
    </source>
</evidence>